<dbReference type="InterPro" id="IPR002871">
    <property type="entry name" value="NIF_FeS_clus_asmbl_NifU_N"/>
</dbReference>
<dbReference type="Gene3D" id="3.90.1010.10">
    <property type="match status" value="1"/>
</dbReference>
<name>A0A3B0TY05_9ZZZZ</name>
<organism evidence="1">
    <name type="scientific">hydrothermal vent metagenome</name>
    <dbReference type="NCBI Taxonomy" id="652676"/>
    <lineage>
        <taxon>unclassified sequences</taxon>
        <taxon>metagenomes</taxon>
        <taxon>ecological metagenomes</taxon>
    </lineage>
</organism>
<evidence type="ECO:0000313" key="1">
    <source>
        <dbReference type="EMBL" id="VAW18337.1"/>
    </source>
</evidence>
<protein>
    <submittedName>
        <fullName evidence="1">Iron-sulfur cluster assembly scaffold protein for SUF system, SufE2</fullName>
    </submittedName>
</protein>
<dbReference type="SUPFAM" id="SSF82649">
    <property type="entry name" value="SufE/NifU"/>
    <property type="match status" value="1"/>
</dbReference>
<dbReference type="CDD" id="cd06664">
    <property type="entry name" value="IscU_like"/>
    <property type="match status" value="1"/>
</dbReference>
<proteinExistence type="predicted"/>
<dbReference type="AlphaFoldDB" id="A0A3B0TY05"/>
<dbReference type="GO" id="GO:0016226">
    <property type="term" value="P:iron-sulfur cluster assembly"/>
    <property type="evidence" value="ECO:0007669"/>
    <property type="project" value="InterPro"/>
</dbReference>
<accession>A0A3B0TY05</accession>
<dbReference type="EMBL" id="UOEO01000089">
    <property type="protein sequence ID" value="VAW18337.1"/>
    <property type="molecule type" value="Genomic_DNA"/>
</dbReference>
<reference evidence="1" key="1">
    <citation type="submission" date="2018-06" db="EMBL/GenBank/DDBJ databases">
        <authorList>
            <person name="Zhirakovskaya E."/>
        </authorList>
    </citation>
    <scope>NUCLEOTIDE SEQUENCE</scope>
</reference>
<sequence length="146" mass="15999">MSISEIYSQNIIEIASRLPLARRLANPDASARKVSRICGSVVEVDLKLKDGAVIEYGQDINACALGQTSASIMAEHIIGSSAAELRALRDQVFSMLKQNGAPPNGKWGEIKYLEPVRDFAPRHASTMLVFDAVVDCLDQIEERVEK</sequence>
<gene>
    <name evidence="1" type="ORF">MNBD_ALPHA12-807</name>
</gene>
<dbReference type="GO" id="GO:0051536">
    <property type="term" value="F:iron-sulfur cluster binding"/>
    <property type="evidence" value="ECO:0007669"/>
    <property type="project" value="InterPro"/>
</dbReference>
<dbReference type="GO" id="GO:0005506">
    <property type="term" value="F:iron ion binding"/>
    <property type="evidence" value="ECO:0007669"/>
    <property type="project" value="InterPro"/>
</dbReference>